<reference evidence="2 3" key="1">
    <citation type="submission" date="2016-10" db="EMBL/GenBank/DDBJ databases">
        <authorList>
            <person name="Varghese N."/>
            <person name="Submissions S."/>
        </authorList>
    </citation>
    <scope>NUCLEOTIDE SEQUENCE [LARGE SCALE GENOMIC DNA]</scope>
    <source>
        <strain evidence="2 3">LMG 22274</strain>
    </source>
</reference>
<gene>
    <name evidence="2" type="ORF">SAMN05216550_12624</name>
</gene>
<proteinExistence type="predicted"/>
<dbReference type="EMBL" id="FNZM01000026">
    <property type="protein sequence ID" value="SEK13995.1"/>
    <property type="molecule type" value="Genomic_DNA"/>
</dbReference>
<feature type="region of interest" description="Disordered" evidence="1">
    <location>
        <begin position="122"/>
        <end position="146"/>
    </location>
</feature>
<organism evidence="2 3">
    <name type="scientific">Paraburkholderia tropica</name>
    <dbReference type="NCBI Taxonomy" id="92647"/>
    <lineage>
        <taxon>Bacteria</taxon>
        <taxon>Pseudomonadati</taxon>
        <taxon>Pseudomonadota</taxon>
        <taxon>Betaproteobacteria</taxon>
        <taxon>Burkholderiales</taxon>
        <taxon>Burkholderiaceae</taxon>
        <taxon>Paraburkholderia</taxon>
    </lineage>
</organism>
<comment type="caution">
    <text evidence="2">The sequence shown here is derived from an EMBL/GenBank/DDBJ whole genome shotgun (WGS) entry which is preliminary data.</text>
</comment>
<protein>
    <submittedName>
        <fullName evidence="2">Uncharacterized protein</fullName>
    </submittedName>
</protein>
<evidence type="ECO:0000313" key="3">
    <source>
        <dbReference type="Proteomes" id="UP000183529"/>
    </source>
</evidence>
<name>A0AAQ1JXZ2_9BURK</name>
<evidence type="ECO:0000313" key="2">
    <source>
        <dbReference type="EMBL" id="SEK13995.1"/>
    </source>
</evidence>
<dbReference type="AlphaFoldDB" id="A0AAQ1JXZ2"/>
<dbReference type="Proteomes" id="UP000183529">
    <property type="component" value="Unassembled WGS sequence"/>
</dbReference>
<sequence length="196" mass="21928">MEALPSAYGRCTACPLPRRAPLRGRHDPLARGGARRAAWRSHQRRDDFPCRHARCKPANFIGAYPAASNDLVGRSGLEVVSQHRKENMMTFVQSNELKHVLNIGNDKRSFFEKFTEGGVSRSLFSPNGASRQRPARTSPVHEKNFSMPTAQDSRSFFHDVKTRIKRGTEAACNLTRSTVPCKPQCASPRDAQGRRP</sequence>
<accession>A0AAQ1JXZ2</accession>
<evidence type="ECO:0000256" key="1">
    <source>
        <dbReference type="SAM" id="MobiDB-lite"/>
    </source>
</evidence>